<dbReference type="InterPro" id="IPR041611">
    <property type="entry name" value="SKICH"/>
</dbReference>
<comment type="caution">
    <text evidence="4">The sequence shown here is derived from an EMBL/GenBank/DDBJ whole genome shotgun (WGS) entry which is preliminary data.</text>
</comment>
<dbReference type="AlphaFoldDB" id="A0A8T0E4W8"/>
<dbReference type="Gene3D" id="2.60.40.2840">
    <property type="match status" value="1"/>
</dbReference>
<gene>
    <name evidence="4" type="ORF">HNY73_019436</name>
</gene>
<evidence type="ECO:0000259" key="3">
    <source>
        <dbReference type="Pfam" id="PF17751"/>
    </source>
</evidence>
<keyword evidence="5" id="KW-1185">Reference proteome</keyword>
<evidence type="ECO:0000256" key="2">
    <source>
        <dbReference type="SAM" id="MobiDB-lite"/>
    </source>
</evidence>
<reference evidence="4" key="1">
    <citation type="journal article" date="2020" name="bioRxiv">
        <title>Chromosome-level reference genome of the European wasp spider Argiope bruennichi: a resource for studies on range expansion and evolutionary adaptation.</title>
        <authorList>
            <person name="Sheffer M.M."/>
            <person name="Hoppe A."/>
            <person name="Krehenwinkel H."/>
            <person name="Uhl G."/>
            <person name="Kuss A.W."/>
            <person name="Jensen L."/>
            <person name="Jensen C."/>
            <person name="Gillespie R.G."/>
            <person name="Hoff K.J."/>
            <person name="Prost S."/>
        </authorList>
    </citation>
    <scope>NUCLEOTIDE SEQUENCE</scope>
</reference>
<feature type="compositionally biased region" description="Basic and acidic residues" evidence="2">
    <location>
        <begin position="485"/>
        <end position="497"/>
    </location>
</feature>
<dbReference type="PANTHER" id="PTHR31915:SF6">
    <property type="entry name" value="SKICH DOMAIN-CONTAINING PROTEIN"/>
    <property type="match status" value="1"/>
</dbReference>
<evidence type="ECO:0000313" key="4">
    <source>
        <dbReference type="EMBL" id="KAF8766370.1"/>
    </source>
</evidence>
<organism evidence="4 5">
    <name type="scientific">Argiope bruennichi</name>
    <name type="common">Wasp spider</name>
    <name type="synonym">Aranea bruennichi</name>
    <dbReference type="NCBI Taxonomy" id="94029"/>
    <lineage>
        <taxon>Eukaryota</taxon>
        <taxon>Metazoa</taxon>
        <taxon>Ecdysozoa</taxon>
        <taxon>Arthropoda</taxon>
        <taxon>Chelicerata</taxon>
        <taxon>Arachnida</taxon>
        <taxon>Araneae</taxon>
        <taxon>Araneomorphae</taxon>
        <taxon>Entelegynae</taxon>
        <taxon>Araneoidea</taxon>
        <taxon>Araneidae</taxon>
        <taxon>Argiope</taxon>
    </lineage>
</organism>
<dbReference type="Pfam" id="PF17751">
    <property type="entry name" value="SKICH"/>
    <property type="match status" value="1"/>
</dbReference>
<reference evidence="4" key="2">
    <citation type="submission" date="2020-06" db="EMBL/GenBank/DDBJ databases">
        <authorList>
            <person name="Sheffer M."/>
        </authorList>
    </citation>
    <scope>NUCLEOTIDE SEQUENCE</scope>
</reference>
<evidence type="ECO:0000256" key="1">
    <source>
        <dbReference type="ARBA" id="ARBA00023054"/>
    </source>
</evidence>
<feature type="region of interest" description="Disordered" evidence="2">
    <location>
        <begin position="769"/>
        <end position="788"/>
    </location>
</feature>
<accession>A0A8T0E4W8</accession>
<keyword evidence="1" id="KW-0175">Coiled coil</keyword>
<protein>
    <submittedName>
        <fullName evidence="4">Tax1-binding protein 1 like protein</fullName>
    </submittedName>
</protein>
<feature type="domain" description="SKICH" evidence="3">
    <location>
        <begin position="45"/>
        <end position="136"/>
    </location>
</feature>
<dbReference type="PANTHER" id="PTHR31915">
    <property type="entry name" value="SKICH DOMAIN-CONTAINING PROTEIN"/>
    <property type="match status" value="1"/>
</dbReference>
<dbReference type="EMBL" id="JABXBU010002230">
    <property type="protein sequence ID" value="KAF8766370.1"/>
    <property type="molecule type" value="Genomic_DNA"/>
</dbReference>
<feature type="compositionally biased region" description="Basic and acidic residues" evidence="2">
    <location>
        <begin position="770"/>
        <end position="779"/>
    </location>
</feature>
<dbReference type="Gene3D" id="6.20.250.40">
    <property type="match status" value="1"/>
</dbReference>
<dbReference type="Proteomes" id="UP000807504">
    <property type="component" value="Unassembled WGS sequence"/>
</dbReference>
<sequence length="1032" mass="116699">MAVSDKSVAVSLTADISSDSAVSDEWQELTKSDYAKVIFSDLLYNVTSGTVECKFQITDNVHEDPNDYVGLFRIGHEDLSQCLVSKMLSQTTCEDDGKLQRCVFTSDELPCLNDGFYQFLYVTRDQEVCGASMPFLINMSLVQLKESPADSSASENMDGGFLLVSNEIEGKGKESNEHKETSTQSVLSEQKKEEIAAWVSQNPDYYLLIEQIKEHTFTIDALQQSKDLAMKEVAQLYEILNTQNGELIQLKNMLAAYEEKIKMSQCLQDEKNAAITEMRKSLTAYEEKIKLHECLQNEKDDKLSQMKKEYLLQEEKLKTSLAFQDQQQIEITVLKKKLEEMKERQKAKECYQVTTEKGGHSMETVLQKTQDLVCIISAAIKNLDFTDEDEVEKFFELKTQLLIILSKMARATDLANICDRNGLHKIIHSVIEKDMKGNSCTVPMTCAFEDKDPVLAIATNAGPSKLKIPDFPTSSTAKIPPLVNSRDKEAANEDASKKSAQRISVNNAFESEVLERQIIELPRLDVINEATVKTLLVDKPLDIEDVTVINKLTEKIIKRSFNLYEIIEVDDSSSDSGSDASEISECSTSLKKDLQSVGRIMQALSCLSNQTILEQLIVTENEEDKNLIHRNDWHELLQKCALRYQIEILFEHIEKQKEGIKKVSEKICDLLTKCMVLNDEVSDSKAVREKLQAVIDKKDMLIERLKGEIELKNNVLLHFCSQKEVLEYRMELAERTIEDFHARIVEASNLYKQQYKEIERLSKKLRKYKSGKDKMKSSEGESSQSLCESSKTTSSFEVVKKDSVQNINDSDTGEHMFEKASLISNEKNNDSKSSSMGHAAIESVADILNGKAEEPIFDVCTATHSMKHKHPNNSVQGTETQTLSNKELKTPTENCSGHLSTFDDLLPSIYESKNENLAAQTTARNTEIVEVKSNHASLFSDFASYEHFQEVIKGIFANIKNPATSRNSLECSISCYVCKGMFFVGPDGPVDLINHLESEHWMKTCPFCGQLFEEAVPPKYFHIHVEQHFETE</sequence>
<proteinExistence type="predicted"/>
<dbReference type="InterPro" id="IPR051002">
    <property type="entry name" value="UBA_autophagy_assoc_protein"/>
</dbReference>
<feature type="region of interest" description="Disordered" evidence="2">
    <location>
        <begin position="477"/>
        <end position="498"/>
    </location>
</feature>
<evidence type="ECO:0000313" key="5">
    <source>
        <dbReference type="Proteomes" id="UP000807504"/>
    </source>
</evidence>
<name>A0A8T0E4W8_ARGBR</name>